<protein>
    <recommendedName>
        <fullName evidence="9">Lipoprotein signal peptidase</fullName>
        <ecNumber evidence="9">3.4.23.36</ecNumber>
    </recommendedName>
    <alternativeName>
        <fullName evidence="9">Prolipoprotein signal peptidase</fullName>
    </alternativeName>
    <alternativeName>
        <fullName evidence="9">Signal peptidase II</fullName>
        <shortName evidence="9">SPase II</shortName>
    </alternativeName>
</protein>
<evidence type="ECO:0000256" key="7">
    <source>
        <dbReference type="ARBA" id="ARBA00022989"/>
    </source>
</evidence>
<feature type="transmembrane region" description="Helical" evidence="9">
    <location>
        <begin position="131"/>
        <end position="152"/>
    </location>
</feature>
<evidence type="ECO:0000256" key="11">
    <source>
        <dbReference type="RuleBase" id="RU004181"/>
    </source>
</evidence>
<keyword evidence="13" id="KW-1185">Reference proteome</keyword>
<keyword evidence="7 9" id="KW-1133">Transmembrane helix</keyword>
<gene>
    <name evidence="9 12" type="primary">lspA</name>
    <name evidence="12" type="ORF">CLOSTMETH_02341</name>
</gene>
<dbReference type="GO" id="GO:0005886">
    <property type="term" value="C:plasma membrane"/>
    <property type="evidence" value="ECO:0007669"/>
    <property type="project" value="UniProtKB-SubCell"/>
</dbReference>
<dbReference type="NCBIfam" id="TIGR00077">
    <property type="entry name" value="lspA"/>
    <property type="match status" value="1"/>
</dbReference>
<evidence type="ECO:0000313" key="12">
    <source>
        <dbReference type="EMBL" id="EEG30021.1"/>
    </source>
</evidence>
<dbReference type="PANTHER" id="PTHR33695">
    <property type="entry name" value="LIPOPROTEIN SIGNAL PEPTIDASE"/>
    <property type="match status" value="1"/>
</dbReference>
<comment type="caution">
    <text evidence="9">Lacks conserved residue(s) required for the propagation of feature annotation.</text>
</comment>
<accession>C0EEQ2</accession>
<dbReference type="STRING" id="537013.CLOSTMETH_02341"/>
<dbReference type="GO" id="GO:0006508">
    <property type="term" value="P:proteolysis"/>
    <property type="evidence" value="ECO:0007669"/>
    <property type="project" value="UniProtKB-KW"/>
</dbReference>
<evidence type="ECO:0000256" key="1">
    <source>
        <dbReference type="ARBA" id="ARBA00006139"/>
    </source>
</evidence>
<keyword evidence="5 9" id="KW-0064">Aspartyl protease</keyword>
<dbReference type="Proteomes" id="UP000003340">
    <property type="component" value="Unassembled WGS sequence"/>
</dbReference>
<evidence type="ECO:0000256" key="5">
    <source>
        <dbReference type="ARBA" id="ARBA00022750"/>
    </source>
</evidence>
<sequence length="170" mass="19221">MTKKKSYLFLAAAAVLIGIDQLIKVFVSANLPRDGSVVFIKNFLNWTYIENRGAAFSILEGKRWLLVVATFLMVCICIYLLLSKRVTRVPVQLSLSLIIAGGVGNLIDRIFRGYVVDYIDLNFKPFDGFAIFNFADCLVVVGTILLFICILFEDFIFRKKTVEEKEVPHA</sequence>
<dbReference type="InterPro" id="IPR001872">
    <property type="entry name" value="Peptidase_A8"/>
</dbReference>
<dbReference type="GO" id="GO:0004190">
    <property type="term" value="F:aspartic-type endopeptidase activity"/>
    <property type="evidence" value="ECO:0007669"/>
    <property type="project" value="UniProtKB-UniRule"/>
</dbReference>
<reference evidence="12 13" key="1">
    <citation type="submission" date="2009-01" db="EMBL/GenBank/DDBJ databases">
        <authorList>
            <person name="Fulton L."/>
            <person name="Clifton S."/>
            <person name="Fulton B."/>
            <person name="Xu J."/>
            <person name="Minx P."/>
            <person name="Pepin K.H."/>
            <person name="Johnson M."/>
            <person name="Bhonagiri V."/>
            <person name="Nash W.E."/>
            <person name="Mardis E.R."/>
            <person name="Wilson R.K."/>
        </authorList>
    </citation>
    <scope>NUCLEOTIDE SEQUENCE [LARGE SCALE GENOMIC DNA]</scope>
    <source>
        <strain evidence="12 13">DSM 5476</strain>
    </source>
</reference>
<feature type="transmembrane region" description="Helical" evidence="9">
    <location>
        <begin position="89"/>
        <end position="111"/>
    </location>
</feature>
<organism evidence="12 13">
    <name type="scientific">[Clostridium] methylpentosum DSM 5476</name>
    <dbReference type="NCBI Taxonomy" id="537013"/>
    <lineage>
        <taxon>Bacteria</taxon>
        <taxon>Bacillati</taxon>
        <taxon>Bacillota</taxon>
        <taxon>Clostridia</taxon>
        <taxon>Eubacteriales</taxon>
        <taxon>Oscillospiraceae</taxon>
        <taxon>Oscillospiraceae incertae sedis</taxon>
    </lineage>
</organism>
<dbReference type="EMBL" id="ACEC01000077">
    <property type="protein sequence ID" value="EEG30021.1"/>
    <property type="molecule type" value="Genomic_DNA"/>
</dbReference>
<reference evidence="12 13" key="2">
    <citation type="submission" date="2009-02" db="EMBL/GenBank/DDBJ databases">
        <title>Draft genome sequence of Clostridium methylpentosum (DSM 5476).</title>
        <authorList>
            <person name="Sudarsanam P."/>
            <person name="Ley R."/>
            <person name="Guruge J."/>
            <person name="Turnbaugh P.J."/>
            <person name="Mahowald M."/>
            <person name="Liep D."/>
            <person name="Gordon J."/>
        </authorList>
    </citation>
    <scope>NUCLEOTIDE SEQUENCE [LARGE SCALE GENOMIC DNA]</scope>
    <source>
        <strain evidence="12 13">DSM 5476</strain>
    </source>
</reference>
<dbReference type="HOGENOM" id="CLU_083252_3_3_9"/>
<evidence type="ECO:0000256" key="2">
    <source>
        <dbReference type="ARBA" id="ARBA00022475"/>
    </source>
</evidence>
<keyword evidence="4 9" id="KW-0812">Transmembrane</keyword>
<dbReference type="HAMAP" id="MF_00161">
    <property type="entry name" value="LspA"/>
    <property type="match status" value="1"/>
</dbReference>
<comment type="pathway">
    <text evidence="9">Protein modification; lipoprotein biosynthesis (signal peptide cleavage).</text>
</comment>
<name>C0EEQ2_9FIRM</name>
<keyword evidence="3 9" id="KW-0645">Protease</keyword>
<dbReference type="EC" id="3.4.23.36" evidence="9"/>
<feature type="transmembrane region" description="Helical" evidence="9">
    <location>
        <begin position="64"/>
        <end position="82"/>
    </location>
</feature>
<comment type="caution">
    <text evidence="12">The sequence shown here is derived from an EMBL/GenBank/DDBJ whole genome shotgun (WGS) entry which is preliminary data.</text>
</comment>
<dbReference type="Pfam" id="PF01252">
    <property type="entry name" value="Peptidase_A8"/>
    <property type="match status" value="1"/>
</dbReference>
<keyword evidence="8 9" id="KW-0472">Membrane</keyword>
<evidence type="ECO:0000256" key="8">
    <source>
        <dbReference type="ARBA" id="ARBA00023136"/>
    </source>
</evidence>
<evidence type="ECO:0000313" key="13">
    <source>
        <dbReference type="Proteomes" id="UP000003340"/>
    </source>
</evidence>
<dbReference type="PROSITE" id="PS00855">
    <property type="entry name" value="SPASE_II"/>
    <property type="match status" value="1"/>
</dbReference>
<feature type="active site" evidence="9">
    <location>
        <position position="117"/>
    </location>
</feature>
<comment type="similarity">
    <text evidence="1 9 11">Belongs to the peptidase A8 family.</text>
</comment>
<evidence type="ECO:0000256" key="9">
    <source>
        <dbReference type="HAMAP-Rule" id="MF_00161"/>
    </source>
</evidence>
<evidence type="ECO:0000256" key="10">
    <source>
        <dbReference type="RuleBase" id="RU000594"/>
    </source>
</evidence>
<keyword evidence="2 9" id="KW-1003">Cell membrane</keyword>
<dbReference type="PRINTS" id="PR00781">
    <property type="entry name" value="LIPOSIGPTASE"/>
</dbReference>
<dbReference type="eggNOG" id="COG0597">
    <property type="taxonomic scope" value="Bacteria"/>
</dbReference>
<dbReference type="PANTHER" id="PTHR33695:SF1">
    <property type="entry name" value="LIPOPROTEIN SIGNAL PEPTIDASE"/>
    <property type="match status" value="1"/>
</dbReference>
<evidence type="ECO:0000256" key="3">
    <source>
        <dbReference type="ARBA" id="ARBA00022670"/>
    </source>
</evidence>
<dbReference type="UniPathway" id="UPA00665"/>
<comment type="function">
    <text evidence="9 10">This protein specifically catalyzes the removal of signal peptides from prolipoproteins.</text>
</comment>
<comment type="catalytic activity">
    <reaction evidence="9 10">
        <text>Release of signal peptides from bacterial membrane prolipoproteins. Hydrolyzes -Xaa-Yaa-Zaa-|-(S,diacylglyceryl)Cys-, in which Xaa is hydrophobic (preferably Leu), and Yaa (Ala or Ser) and Zaa (Gly or Ala) have small, neutral side chains.</text>
        <dbReference type="EC" id="3.4.23.36"/>
    </reaction>
</comment>
<feature type="active site" evidence="9">
    <location>
        <position position="136"/>
    </location>
</feature>
<comment type="subcellular location">
    <subcellularLocation>
        <location evidence="9">Cell membrane</location>
        <topology evidence="9">Multi-pass membrane protein</topology>
    </subcellularLocation>
</comment>
<keyword evidence="6 9" id="KW-0378">Hydrolase</keyword>
<evidence type="ECO:0000256" key="4">
    <source>
        <dbReference type="ARBA" id="ARBA00022692"/>
    </source>
</evidence>
<dbReference type="AlphaFoldDB" id="C0EEQ2"/>
<evidence type="ECO:0000256" key="6">
    <source>
        <dbReference type="ARBA" id="ARBA00022801"/>
    </source>
</evidence>
<proteinExistence type="inferred from homology"/>